<dbReference type="AlphaFoldDB" id="A0A7S3ZA22"/>
<feature type="compositionally biased region" description="Basic and acidic residues" evidence="2">
    <location>
        <begin position="456"/>
        <end position="468"/>
    </location>
</feature>
<dbReference type="GO" id="GO:0004672">
    <property type="term" value="F:protein kinase activity"/>
    <property type="evidence" value="ECO:0007669"/>
    <property type="project" value="InterPro"/>
</dbReference>
<dbReference type="InterPro" id="IPR000719">
    <property type="entry name" value="Prot_kinase_dom"/>
</dbReference>
<sequence length="514" mass="57427">MPMKGYPSSARSYDLQEEIGSGAFGKVYKAFILMVDWGDFVANSQAAGVGMHSIRILSDAGFQRKPDGLLELGKPRIEALLLRMMEHKGSSEEKEKECAEEAGRIFTAVAMSTRRTAQEVAVKVLDSDQIAWNEMRRELVALRSVSHQNIVEIYSSFLNHSEDGSEELWIVMPLLSGGSCLKVLREKYPRGIKDPKILATVLRKVLYALAYLHDDMKMHRDIKAGNILLSEDGEVKLADFGVATNAVGGRGTFVGTPCWMAPEVIEGKGTYGTKADIWSFAITAMEIAHGHPPYAHYKPLKVLVKTLRDPPPTCDIYADKQTSKLPNSFHRMLKQCLKKNPSERPSAKKLISHSFFKNALDSAYLKEHLISKVFERRKVAKEPKKLYKDDRARLSSADERRRASIPVEKFDFDSELPPKKPRLSLDDDQSKAPPASPAIVGPPASPAIVAVPSQPSEEKPTDRDDIHRVGRFKVRTTVLKENKHPSPNSKEHDGKKVMKSRVIGRFRITSDEGE</sequence>
<evidence type="ECO:0000256" key="2">
    <source>
        <dbReference type="SAM" id="MobiDB-lite"/>
    </source>
</evidence>
<dbReference type="EMBL" id="HBIV01040191">
    <property type="protein sequence ID" value="CAE0676689.1"/>
    <property type="molecule type" value="Transcribed_RNA"/>
</dbReference>
<evidence type="ECO:0000256" key="1">
    <source>
        <dbReference type="ARBA" id="ARBA00008874"/>
    </source>
</evidence>
<proteinExistence type="inferred from homology"/>
<dbReference type="Pfam" id="PF00069">
    <property type="entry name" value="Pkinase"/>
    <property type="match status" value="1"/>
</dbReference>
<reference evidence="4" key="1">
    <citation type="submission" date="2021-01" db="EMBL/GenBank/DDBJ databases">
        <authorList>
            <person name="Corre E."/>
            <person name="Pelletier E."/>
            <person name="Niang G."/>
            <person name="Scheremetjew M."/>
            <person name="Finn R."/>
            <person name="Kale V."/>
            <person name="Holt S."/>
            <person name="Cochrane G."/>
            <person name="Meng A."/>
            <person name="Brown T."/>
            <person name="Cohen L."/>
        </authorList>
    </citation>
    <scope>NUCLEOTIDE SEQUENCE</scope>
    <source>
        <strain evidence="4">CCCM811</strain>
    </source>
</reference>
<feature type="compositionally biased region" description="Basic and acidic residues" evidence="2">
    <location>
        <begin position="409"/>
        <end position="430"/>
    </location>
</feature>
<protein>
    <recommendedName>
        <fullName evidence="3">Protein kinase domain-containing protein</fullName>
    </recommendedName>
</protein>
<dbReference type="InterPro" id="IPR011009">
    <property type="entry name" value="Kinase-like_dom_sf"/>
</dbReference>
<feature type="region of interest" description="Disordered" evidence="2">
    <location>
        <begin position="409"/>
        <end position="514"/>
    </location>
</feature>
<dbReference type="SUPFAM" id="SSF56112">
    <property type="entry name" value="Protein kinase-like (PK-like)"/>
    <property type="match status" value="1"/>
</dbReference>
<feature type="compositionally biased region" description="Low complexity" evidence="2">
    <location>
        <begin position="437"/>
        <end position="455"/>
    </location>
</feature>
<dbReference type="PANTHER" id="PTHR48014:SF21">
    <property type="entry name" value="SERINE_THREONINE-PROTEIN KINASE FRAY2"/>
    <property type="match status" value="1"/>
</dbReference>
<dbReference type="Gene3D" id="1.10.510.10">
    <property type="entry name" value="Transferase(Phosphotransferase) domain 1"/>
    <property type="match status" value="1"/>
</dbReference>
<dbReference type="GO" id="GO:0043539">
    <property type="term" value="F:protein serine/threonine kinase activator activity"/>
    <property type="evidence" value="ECO:0007669"/>
    <property type="project" value="InterPro"/>
</dbReference>
<dbReference type="PROSITE" id="PS50011">
    <property type="entry name" value="PROTEIN_KINASE_DOM"/>
    <property type="match status" value="1"/>
</dbReference>
<comment type="similarity">
    <text evidence="1">Belongs to the protein kinase superfamily. STE Ser/Thr protein kinase family. STE20 subfamily.</text>
</comment>
<dbReference type="SMART" id="SM00220">
    <property type="entry name" value="S_TKc"/>
    <property type="match status" value="1"/>
</dbReference>
<organism evidence="4">
    <name type="scientific">Lotharella globosa</name>
    <dbReference type="NCBI Taxonomy" id="91324"/>
    <lineage>
        <taxon>Eukaryota</taxon>
        <taxon>Sar</taxon>
        <taxon>Rhizaria</taxon>
        <taxon>Cercozoa</taxon>
        <taxon>Chlorarachniophyceae</taxon>
        <taxon>Lotharella</taxon>
    </lineage>
</organism>
<name>A0A7S3ZA22_9EUKA</name>
<evidence type="ECO:0000259" key="3">
    <source>
        <dbReference type="PROSITE" id="PS50011"/>
    </source>
</evidence>
<dbReference type="PANTHER" id="PTHR48014">
    <property type="entry name" value="SERINE/THREONINE-PROTEIN KINASE FRAY2"/>
    <property type="match status" value="1"/>
</dbReference>
<gene>
    <name evidence="4" type="ORF">LGLO00237_LOCUS28467</name>
</gene>
<evidence type="ECO:0000313" key="4">
    <source>
        <dbReference type="EMBL" id="CAE0676689.1"/>
    </source>
</evidence>
<feature type="compositionally biased region" description="Basic and acidic residues" evidence="2">
    <location>
        <begin position="478"/>
        <end position="496"/>
    </location>
</feature>
<dbReference type="GO" id="GO:0005524">
    <property type="term" value="F:ATP binding"/>
    <property type="evidence" value="ECO:0007669"/>
    <property type="project" value="InterPro"/>
</dbReference>
<feature type="domain" description="Protein kinase" evidence="3">
    <location>
        <begin position="13"/>
        <end position="356"/>
    </location>
</feature>
<dbReference type="InterPro" id="IPR047173">
    <property type="entry name" value="STRAD_A/B-like"/>
</dbReference>
<accession>A0A7S3ZA22</accession>